<evidence type="ECO:0000313" key="5">
    <source>
        <dbReference type="EMBL" id="KAA8900552.1"/>
    </source>
</evidence>
<reference evidence="5 6" key="1">
    <citation type="submission" date="2019-09" db="EMBL/GenBank/DDBJ databases">
        <title>Draft genome of the ectomycorrhizal ascomycete Sphaerosporella brunnea.</title>
        <authorList>
            <consortium name="DOE Joint Genome Institute"/>
            <person name="Benucci G.M."/>
            <person name="Marozzi G."/>
            <person name="Antonielli L."/>
            <person name="Sanchez S."/>
            <person name="Marco P."/>
            <person name="Wang X."/>
            <person name="Falini L.B."/>
            <person name="Barry K."/>
            <person name="Haridas S."/>
            <person name="Lipzen A."/>
            <person name="Labutti K."/>
            <person name="Grigoriev I.V."/>
            <person name="Murat C."/>
            <person name="Martin F."/>
            <person name="Albertini E."/>
            <person name="Donnini D."/>
            <person name="Bonito G."/>
        </authorList>
    </citation>
    <scope>NUCLEOTIDE SEQUENCE [LARGE SCALE GENOMIC DNA]</scope>
    <source>
        <strain evidence="5 6">Sb_GMNB300</strain>
    </source>
</reference>
<dbReference type="InterPro" id="IPR020904">
    <property type="entry name" value="Sc_DH/Rdtase_CS"/>
</dbReference>
<keyword evidence="3" id="KW-0560">Oxidoreductase</keyword>
<evidence type="ECO:0000256" key="3">
    <source>
        <dbReference type="ARBA" id="ARBA00023002"/>
    </source>
</evidence>
<evidence type="ECO:0000256" key="2">
    <source>
        <dbReference type="ARBA" id="ARBA00022857"/>
    </source>
</evidence>
<proteinExistence type="inferred from homology"/>
<dbReference type="OrthoDB" id="5296at2759"/>
<dbReference type="PRINTS" id="PR00080">
    <property type="entry name" value="SDRFAMILY"/>
</dbReference>
<dbReference type="InParanoid" id="A0A5J5EQG4"/>
<dbReference type="Gene3D" id="3.40.50.720">
    <property type="entry name" value="NAD(P)-binding Rossmann-like Domain"/>
    <property type="match status" value="1"/>
</dbReference>
<dbReference type="InterPro" id="IPR036291">
    <property type="entry name" value="NAD(P)-bd_dom_sf"/>
</dbReference>
<dbReference type="PRINTS" id="PR00081">
    <property type="entry name" value="GDHRDH"/>
</dbReference>
<evidence type="ECO:0000313" key="6">
    <source>
        <dbReference type="Proteomes" id="UP000326924"/>
    </source>
</evidence>
<protein>
    <submittedName>
        <fullName evidence="5">NAD-dependent 15-hydroxyprostaglandin dehydrogenase</fullName>
    </submittedName>
</protein>
<comment type="caution">
    <text evidence="5">The sequence shown here is derived from an EMBL/GenBank/DDBJ whole genome shotgun (WGS) entry which is preliminary data.</text>
</comment>
<organism evidence="5 6">
    <name type="scientific">Sphaerosporella brunnea</name>
    <dbReference type="NCBI Taxonomy" id="1250544"/>
    <lineage>
        <taxon>Eukaryota</taxon>
        <taxon>Fungi</taxon>
        <taxon>Dikarya</taxon>
        <taxon>Ascomycota</taxon>
        <taxon>Pezizomycotina</taxon>
        <taxon>Pezizomycetes</taxon>
        <taxon>Pezizales</taxon>
        <taxon>Pyronemataceae</taxon>
        <taxon>Sphaerosporella</taxon>
    </lineage>
</organism>
<sequence>MPAMEVTGKTAIITGAGSGINLAFAQLVASKGCNVVIADIALSPAAQEFVSSPPPSAKVLYKRCDVALWADLAALFPFCKENGLGTADIVVPGAGVFEPPWSSFFWGEQDEASVAASRYKTLDINLVHPIRLTRLAITEFLAAGKEQAAVVHVSSVCGQVPKFSAPIYVATKHGVSGFVKSMARLEPEFGVRVAGVCPGIIKTPLWTDHPEKLQMMDEELDDWATPEEVAVAMLRLIEEEGMKGGTLLEVGKDQTRIVEMYNDPGPPFEKGKGHRLSKAKLLDDQAVELLIKEKAAAAAVKEKV</sequence>
<dbReference type="PANTHER" id="PTHR44229:SF4">
    <property type="entry name" value="15-HYDROXYPROSTAGLANDIN DEHYDROGENASE [NAD(+)]"/>
    <property type="match status" value="1"/>
</dbReference>
<dbReference type="EMBL" id="VXIS01000152">
    <property type="protein sequence ID" value="KAA8900552.1"/>
    <property type="molecule type" value="Genomic_DNA"/>
</dbReference>
<dbReference type="PANTHER" id="PTHR44229">
    <property type="entry name" value="15-HYDROXYPROSTAGLANDIN DEHYDROGENASE [NAD(+)]"/>
    <property type="match status" value="1"/>
</dbReference>
<keyword evidence="6" id="KW-1185">Reference proteome</keyword>
<dbReference type="Pfam" id="PF00106">
    <property type="entry name" value="adh_short"/>
    <property type="match status" value="1"/>
</dbReference>
<dbReference type="AlphaFoldDB" id="A0A5J5EQG4"/>
<gene>
    <name evidence="5" type="ORF">FN846DRAFT_138961</name>
</gene>
<name>A0A5J5EQG4_9PEZI</name>
<dbReference type="Proteomes" id="UP000326924">
    <property type="component" value="Unassembled WGS sequence"/>
</dbReference>
<keyword evidence="2" id="KW-0521">NADP</keyword>
<evidence type="ECO:0000256" key="4">
    <source>
        <dbReference type="RuleBase" id="RU000363"/>
    </source>
</evidence>
<dbReference type="PROSITE" id="PS00061">
    <property type="entry name" value="ADH_SHORT"/>
    <property type="match status" value="1"/>
</dbReference>
<evidence type="ECO:0000256" key="1">
    <source>
        <dbReference type="ARBA" id="ARBA00006484"/>
    </source>
</evidence>
<comment type="similarity">
    <text evidence="1 4">Belongs to the short-chain dehydrogenases/reductases (SDR) family.</text>
</comment>
<dbReference type="SUPFAM" id="SSF51735">
    <property type="entry name" value="NAD(P)-binding Rossmann-fold domains"/>
    <property type="match status" value="1"/>
</dbReference>
<dbReference type="GO" id="GO:0005737">
    <property type="term" value="C:cytoplasm"/>
    <property type="evidence" value="ECO:0007669"/>
    <property type="project" value="TreeGrafter"/>
</dbReference>
<dbReference type="GO" id="GO:0016616">
    <property type="term" value="F:oxidoreductase activity, acting on the CH-OH group of donors, NAD or NADP as acceptor"/>
    <property type="evidence" value="ECO:0007669"/>
    <property type="project" value="TreeGrafter"/>
</dbReference>
<dbReference type="InterPro" id="IPR002347">
    <property type="entry name" value="SDR_fam"/>
</dbReference>
<accession>A0A5J5EQG4</accession>